<sequence>MPAAPPTCPDCAQTMKAGGLVLSGREDDGARTCQALWRCPDRHVWWRWADREDDPLEVCPYPNSSGPDIYG</sequence>
<accession>E2Q237</accession>
<evidence type="ECO:0000313" key="1">
    <source>
        <dbReference type="EMBL" id="EFG06663.1"/>
    </source>
</evidence>
<reference evidence="1 2" key="1">
    <citation type="journal article" date="2010" name="Genome Biol. Evol.">
        <title>The sequence of a 1.8-mb bacterial linear plasmid reveals a rich evolutionary reservoir of secondary metabolic pathways.</title>
        <authorList>
            <person name="Medema M.H."/>
            <person name="Trefzer A."/>
            <person name="Kovalchuk A."/>
            <person name="van den Berg M."/>
            <person name="Mueller U."/>
            <person name="Heijne W."/>
            <person name="Wu L."/>
            <person name="Alam M.T."/>
            <person name="Ronning C.M."/>
            <person name="Nierman W.C."/>
            <person name="Bovenberg R.A.L."/>
            <person name="Breitling R."/>
            <person name="Takano E."/>
        </authorList>
    </citation>
    <scope>NUCLEOTIDE SEQUENCE [LARGE SCALE GENOMIC DNA]</scope>
    <source>
        <strain evidence="2">ATCC 27064 / DSM 738 / JCM 4710 / NBRC 13307 / NCIMB 12785 / NRRL 3585 / VKM Ac-602</strain>
    </source>
</reference>
<dbReference type="Proteomes" id="UP000002357">
    <property type="component" value="Chromosome"/>
</dbReference>
<keyword evidence="2" id="KW-1185">Reference proteome</keyword>
<dbReference type="eggNOG" id="ENOG5032ET8">
    <property type="taxonomic scope" value="Bacteria"/>
</dbReference>
<dbReference type="AlphaFoldDB" id="E2Q237"/>
<proteinExistence type="predicted"/>
<evidence type="ECO:0000313" key="2">
    <source>
        <dbReference type="Proteomes" id="UP000002357"/>
    </source>
</evidence>
<name>E2Q237_STRCL</name>
<dbReference type="EMBL" id="CM000913">
    <property type="protein sequence ID" value="EFG06663.1"/>
    <property type="molecule type" value="Genomic_DNA"/>
</dbReference>
<organism evidence="1 2">
    <name type="scientific">Streptomyces clavuligerus</name>
    <dbReference type="NCBI Taxonomy" id="1901"/>
    <lineage>
        <taxon>Bacteria</taxon>
        <taxon>Bacillati</taxon>
        <taxon>Actinomycetota</taxon>
        <taxon>Actinomycetes</taxon>
        <taxon>Kitasatosporales</taxon>
        <taxon>Streptomycetaceae</taxon>
        <taxon>Streptomyces</taxon>
    </lineage>
</organism>
<gene>
    <name evidence="1" type="ORF">SCLAV_1588</name>
</gene>
<protein>
    <submittedName>
        <fullName evidence="1">Putative dehydrogenase</fullName>
    </submittedName>
</protein>